<evidence type="ECO:0000259" key="2">
    <source>
        <dbReference type="PROSITE" id="PS50021"/>
    </source>
</evidence>
<dbReference type="PANTHER" id="PTHR12509:SF9">
    <property type="entry name" value="SPERM FLAGELLAR PROTEIN 1 ISOFORM X1"/>
    <property type="match status" value="1"/>
</dbReference>
<dbReference type="SUPFAM" id="SSF47576">
    <property type="entry name" value="Calponin-homology domain, CH-domain"/>
    <property type="match status" value="1"/>
</dbReference>
<evidence type="ECO:0000313" key="3">
    <source>
        <dbReference type="EMBL" id="PRW60873.1"/>
    </source>
</evidence>
<dbReference type="PROSITE" id="PS50021">
    <property type="entry name" value="CH"/>
    <property type="match status" value="1"/>
</dbReference>
<keyword evidence="3" id="KW-0969">Cilium</keyword>
<comment type="caution">
    <text evidence="3">The sequence shown here is derived from an EMBL/GenBank/DDBJ whole genome shotgun (WGS) entry which is preliminary data.</text>
</comment>
<dbReference type="Pfam" id="PF06294">
    <property type="entry name" value="CH_2"/>
    <property type="match status" value="1"/>
</dbReference>
<keyword evidence="3" id="KW-0966">Cell projection</keyword>
<evidence type="ECO:0000313" key="4">
    <source>
        <dbReference type="Proteomes" id="UP000239899"/>
    </source>
</evidence>
<dbReference type="Gene3D" id="1.10.418.10">
    <property type="entry name" value="Calponin-like domain"/>
    <property type="match status" value="1"/>
</dbReference>
<keyword evidence="3" id="KW-0282">Flagellum</keyword>
<dbReference type="InterPro" id="IPR001715">
    <property type="entry name" value="CH_dom"/>
</dbReference>
<dbReference type="OrthoDB" id="193300at2759"/>
<dbReference type="GO" id="GO:0051493">
    <property type="term" value="P:regulation of cytoskeleton organization"/>
    <property type="evidence" value="ECO:0007669"/>
    <property type="project" value="TreeGrafter"/>
</dbReference>
<feature type="domain" description="Calponin-homology (CH)" evidence="2">
    <location>
        <begin position="8"/>
        <end position="116"/>
    </location>
</feature>
<dbReference type="EMBL" id="LHPG02000001">
    <property type="protein sequence ID" value="PRW60873.1"/>
    <property type="molecule type" value="Genomic_DNA"/>
</dbReference>
<dbReference type="GO" id="GO:0005930">
    <property type="term" value="C:axoneme"/>
    <property type="evidence" value="ECO:0007669"/>
    <property type="project" value="TreeGrafter"/>
</dbReference>
<dbReference type="STRING" id="3076.A0A2P6U3I3"/>
<name>A0A2P6U3I3_CHLSO</name>
<proteinExistence type="predicted"/>
<dbReference type="AlphaFoldDB" id="A0A2P6U3I3"/>
<organism evidence="3 4">
    <name type="scientific">Chlorella sorokiniana</name>
    <name type="common">Freshwater green alga</name>
    <dbReference type="NCBI Taxonomy" id="3076"/>
    <lineage>
        <taxon>Eukaryota</taxon>
        <taxon>Viridiplantae</taxon>
        <taxon>Chlorophyta</taxon>
        <taxon>core chlorophytes</taxon>
        <taxon>Trebouxiophyceae</taxon>
        <taxon>Chlorellales</taxon>
        <taxon>Chlorellaceae</taxon>
        <taxon>Chlorella clade</taxon>
        <taxon>Chlorella</taxon>
    </lineage>
</organism>
<dbReference type="GO" id="GO:0008017">
    <property type="term" value="F:microtubule binding"/>
    <property type="evidence" value="ECO:0007669"/>
    <property type="project" value="TreeGrafter"/>
</dbReference>
<reference evidence="3 4" key="1">
    <citation type="journal article" date="2018" name="Plant J.">
        <title>Genome sequences of Chlorella sorokiniana UTEX 1602 and Micractinium conductrix SAG 241.80: implications to maltose excretion by a green alga.</title>
        <authorList>
            <person name="Arriola M.B."/>
            <person name="Velmurugan N."/>
            <person name="Zhang Y."/>
            <person name="Plunkett M.H."/>
            <person name="Hondzo H."/>
            <person name="Barney B.M."/>
        </authorList>
    </citation>
    <scope>NUCLEOTIDE SEQUENCE [LARGE SCALE GENOMIC DNA]</scope>
    <source>
        <strain evidence="4">UTEX 1602</strain>
    </source>
</reference>
<keyword evidence="4" id="KW-1185">Reference proteome</keyword>
<dbReference type="InterPro" id="IPR010441">
    <property type="entry name" value="CH_2"/>
</dbReference>
<keyword evidence="1" id="KW-0175">Coiled coil</keyword>
<feature type="coiled-coil region" evidence="1">
    <location>
        <begin position="190"/>
        <end position="224"/>
    </location>
</feature>
<sequence>MALPECTEEELQALYEWVDSVPLSRPKKNIARDFADGVLCAEIIHHYFPKLVELHNYSPAHNSVQKMYNWGTLNQKVFRRMGFVLAREQQETVANAEAGAIERVLKLVRAKMARFQESGGRAGAAATGTTAAVASTSQPSSPARFAATSPAAVEAVADSIAAVRLAGEVPAKLLAGGGMGGAPAGFPMLDQALAASLTDKEQQLEELRETNQILETKVGKLEQLVRLKDAKIQALLAKLQAVQAAEQQSS</sequence>
<gene>
    <name evidence="3" type="ORF">C2E21_0032</name>
</gene>
<dbReference type="FunFam" id="1.10.418.10:FF:000059">
    <property type="entry name" value="RIKEN cDNA 6430531B16 gene"/>
    <property type="match status" value="1"/>
</dbReference>
<dbReference type="Proteomes" id="UP000239899">
    <property type="component" value="Unassembled WGS sequence"/>
</dbReference>
<evidence type="ECO:0000256" key="1">
    <source>
        <dbReference type="SAM" id="Coils"/>
    </source>
</evidence>
<dbReference type="PANTHER" id="PTHR12509">
    <property type="entry name" value="SPERMATOGENESIS-ASSOCIATED 4-RELATED"/>
    <property type="match status" value="1"/>
</dbReference>
<dbReference type="InterPro" id="IPR036872">
    <property type="entry name" value="CH_dom_sf"/>
</dbReference>
<dbReference type="InterPro" id="IPR052111">
    <property type="entry name" value="Spermatogenesis_Ciliary_MAP"/>
</dbReference>
<protein>
    <submittedName>
        <fullName evidence="3">Sperm flagellar</fullName>
    </submittedName>
</protein>
<accession>A0A2P6U3I3</accession>